<dbReference type="Gene3D" id="2.60.120.200">
    <property type="match status" value="2"/>
</dbReference>
<dbReference type="InterPro" id="IPR013783">
    <property type="entry name" value="Ig-like_fold"/>
</dbReference>
<keyword evidence="1" id="KW-0732">Signal</keyword>
<dbReference type="Proteomes" id="UP000179243">
    <property type="component" value="Unassembled WGS sequence"/>
</dbReference>
<evidence type="ECO:0000256" key="1">
    <source>
        <dbReference type="SAM" id="SignalP"/>
    </source>
</evidence>
<reference evidence="2 3" key="1">
    <citation type="journal article" date="2016" name="Nat. Commun.">
        <title>Thousands of microbial genomes shed light on interconnected biogeochemical processes in an aquifer system.</title>
        <authorList>
            <person name="Anantharaman K."/>
            <person name="Brown C.T."/>
            <person name="Hug L.A."/>
            <person name="Sharon I."/>
            <person name="Castelle C.J."/>
            <person name="Probst A.J."/>
            <person name="Thomas B.C."/>
            <person name="Singh A."/>
            <person name="Wilkins M.J."/>
            <person name="Karaoz U."/>
            <person name="Brodie E.L."/>
            <person name="Williams K.H."/>
            <person name="Hubbard S.S."/>
            <person name="Banfield J.F."/>
        </authorList>
    </citation>
    <scope>NUCLEOTIDE SEQUENCE [LARGE SCALE GENOMIC DNA]</scope>
</reference>
<comment type="caution">
    <text evidence="2">The sequence shown here is derived from an EMBL/GenBank/DDBJ whole genome shotgun (WGS) entry which is preliminary data.</text>
</comment>
<proteinExistence type="predicted"/>
<sequence>MKHILFVFIVLSVLSVAFSDDTLFYDTFSDGNDNGWTKPEGGDWTVENGEYCRSLGSYPSTDGHYISYVGNSSWTDYSVQARIKVIDDLPGGWGVLCFRIQNESEYYILMFEPSTHAMHLDVKKTGNWTMVAQATYPFEKNIWYTIKAVVRGDSLFGYADNQLLVTYKDTNFSNGGAGCAAWHSHSHFDNFCVTTNNRPEFFTLDTNTLALWRFNEGTGDTAYDISGNNYHGVLTPGVDWATGFSGTSIYGDANGDWVRIPNITELEQCDNFRIDALVNIPSYSSSVTNTIFYLGQTMNFDSLVIAFTIGEGHSKVLGLETGGLYAAGISNTITAPIPDSLFGTWMTVSAEYLNGIRKLFLNGVLIGQDSVASISKFPKTYVSNIGDDVRGVDSWYLNGYVDELMISRITSSTSFFHDDAYTMTHWTFNENSGDTAYDISGNGNHAKIHAASWCPGAFGSALEFNGNGTYADAPNAPSLCIATNALTIEAIVSPTSFSSEWSHIIDKPGTYALSFHYGHPAMLLDGVSWWWTPNNYNATANQWQHIAVQYTGSKQQVFVNGNLVSETAASGLISYGYQNEIRIGVGYNAGEYDHWFIGKIDEIRVSRIARYASTLQTPFILLPEEGSEVIGATAIVWTGSGMNNSNYELQISTMPSFSTSIVASQTVPNDTTVIINQLADIYDIPLFTHLFIRVRAKNGLQYSQWSPTASFYLISKNPMQTEESAVGEEDAFVLAPNPFNPVTTLSWTLLNNGPVFIGVFSLDGKMVGKIADANMKKGRYTAIWEARDYNQQKLPSGIYLVKIRTQQFNRTMKAVLLK</sequence>
<dbReference type="NCBIfam" id="TIGR04183">
    <property type="entry name" value="Por_Secre_tail"/>
    <property type="match status" value="1"/>
</dbReference>
<gene>
    <name evidence="2" type="ORF">A2519_13915</name>
</gene>
<dbReference type="InterPro" id="IPR013320">
    <property type="entry name" value="ConA-like_dom_sf"/>
</dbReference>
<organism evidence="2 3">
    <name type="scientific">Candidatus Raymondbacteria bacterium RIFOXYD12_FULL_49_13</name>
    <dbReference type="NCBI Taxonomy" id="1817890"/>
    <lineage>
        <taxon>Bacteria</taxon>
        <taxon>Raymondiibacteriota</taxon>
    </lineage>
</organism>
<dbReference type="Gene3D" id="2.60.40.4070">
    <property type="match status" value="1"/>
</dbReference>
<dbReference type="AlphaFoldDB" id="A0A1F7FKN4"/>
<evidence type="ECO:0000313" key="2">
    <source>
        <dbReference type="EMBL" id="OGK07220.1"/>
    </source>
</evidence>
<evidence type="ECO:0008006" key="4">
    <source>
        <dbReference type="Google" id="ProtNLM"/>
    </source>
</evidence>
<dbReference type="Pfam" id="PF13385">
    <property type="entry name" value="Laminin_G_3"/>
    <property type="match status" value="1"/>
</dbReference>
<dbReference type="InterPro" id="IPR026444">
    <property type="entry name" value="Secre_tail"/>
</dbReference>
<dbReference type="Gene3D" id="2.60.120.560">
    <property type="entry name" value="Exo-inulinase, domain 1"/>
    <property type="match status" value="1"/>
</dbReference>
<dbReference type="Gene3D" id="2.60.40.10">
    <property type="entry name" value="Immunoglobulins"/>
    <property type="match status" value="1"/>
</dbReference>
<feature type="signal peptide" evidence="1">
    <location>
        <begin position="1"/>
        <end position="19"/>
    </location>
</feature>
<feature type="chain" id="PRO_5009528805" description="LamG-like jellyroll fold domain-containing protein" evidence="1">
    <location>
        <begin position="20"/>
        <end position="818"/>
    </location>
</feature>
<dbReference type="SUPFAM" id="SSF49899">
    <property type="entry name" value="Concanavalin A-like lectins/glucanases"/>
    <property type="match status" value="2"/>
</dbReference>
<dbReference type="EMBL" id="MFYX01000011">
    <property type="protein sequence ID" value="OGK07220.1"/>
    <property type="molecule type" value="Genomic_DNA"/>
</dbReference>
<name>A0A1F7FKN4_UNCRA</name>
<evidence type="ECO:0000313" key="3">
    <source>
        <dbReference type="Proteomes" id="UP000179243"/>
    </source>
</evidence>
<accession>A0A1F7FKN4</accession>
<protein>
    <recommendedName>
        <fullName evidence="4">LamG-like jellyroll fold domain-containing protein</fullName>
    </recommendedName>
</protein>